<keyword evidence="1" id="KW-0472">Membrane</keyword>
<accession>K7ZTS2</accession>
<dbReference type="AlphaFoldDB" id="K7ZTS2"/>
<organism evidence="2">
    <name type="scientific">Pseudoniphargus daviui</name>
    <dbReference type="NCBI Taxonomy" id="1041814"/>
    <lineage>
        <taxon>Eukaryota</taxon>
        <taxon>Metazoa</taxon>
        <taxon>Ecdysozoa</taxon>
        <taxon>Arthropoda</taxon>
        <taxon>Crustacea</taxon>
        <taxon>Multicrustacea</taxon>
        <taxon>Malacostraca</taxon>
        <taxon>Eumalacostraca</taxon>
        <taxon>Peracarida</taxon>
        <taxon>Amphipoda</taxon>
        <taxon>Senticaudata</taxon>
        <taxon>Gammarida</taxon>
        <taxon>Crangonyctidira</taxon>
        <taxon>Allocrangonyctoidea</taxon>
        <taxon>Allocrangonyctidae</taxon>
        <taxon>Pseudoniphargus</taxon>
    </lineage>
</organism>
<dbReference type="CTD" id="4509"/>
<dbReference type="EMBL" id="FR872383">
    <property type="protein sequence ID" value="CCB84631.2"/>
    <property type="molecule type" value="Genomic_DNA"/>
</dbReference>
<name>K7ZTS2_9CRUS</name>
<proteinExistence type="predicted"/>
<feature type="transmembrane region" description="Helical" evidence="1">
    <location>
        <begin position="7"/>
        <end position="29"/>
    </location>
</feature>
<gene>
    <name evidence="2" type="primary">atp8</name>
</gene>
<dbReference type="GeneID" id="14181210"/>
<protein>
    <submittedName>
        <fullName evidence="2">ATP synthase F0 subunit 8</fullName>
    </submittedName>
</protein>
<keyword evidence="1" id="KW-0812">Transmembrane</keyword>
<evidence type="ECO:0000256" key="1">
    <source>
        <dbReference type="SAM" id="Phobius"/>
    </source>
</evidence>
<keyword evidence="2" id="KW-0496">Mitochondrion</keyword>
<dbReference type="RefSeq" id="YP_009160734.1">
    <property type="nucleotide sequence ID" value="NC_019662.2"/>
</dbReference>
<evidence type="ECO:0000313" key="2">
    <source>
        <dbReference type="EMBL" id="CCB84631.2"/>
    </source>
</evidence>
<geneLocation type="mitochondrion" evidence="2"/>
<reference evidence="2" key="1">
    <citation type="journal article" date="2012" name="Curr. Biol.">
        <title>Mitogenomic phylogenetic analysis supports continental-scale vicariance in subterranean thalassoid crustaceans.</title>
        <authorList>
            <person name="Bauza-Ribot M.M."/>
            <person name="Juan C."/>
            <person name="Nardi F."/>
            <person name="Oromi P."/>
            <person name="Pons J."/>
            <person name="Jaume D."/>
        </authorList>
    </citation>
    <scope>NUCLEOTIDE SEQUENCE</scope>
</reference>
<keyword evidence="1" id="KW-1133">Transmembrane helix</keyword>
<sequence>MPQMAPLTWMGLFFLFLLLIYFLAAYLFFLSTTKTGNDTTLWEPLPKFHWKW</sequence>